<name>A0ACC0BQK3_CATRO</name>
<gene>
    <name evidence="1" type="ORF">M9H77_05827</name>
</gene>
<sequence length="1006" mass="113012">MKGAGAKKQALQHHHSSRCGRSQQQHQTLREGSVVEVTTDEEGFKGVWFVATLLELPSLTTSKHHSKRKNPNSDKAYVEYQNLVSEDDLSTPLREYVNVSFVRPVPPEETHPKPFEVGDIVDAYYLDGWWTGVITRLIPGHRFTVTFQNPPDEIEFGFSDLRFHREWVHGNWLRSVDQKAAGVMFSAGKKVEISLDSEGHQESWFPATVLEGTKDGIFRTQYEIQDKNGVVGHLNAVVDSLHIRPCPPHLKDKNFFLLEKVDAFYDCCWRSGVITKELADSRYIVFFKQSNKETEFNHSELRPHMEWKNWKWFTSSQEVLIPSDYQSHDVHLFNSTNNMSEIAVSFRNSGSTKSISEDKLLSKLNPGENQVELSTPSNEKPLGVAPDIPSDFMGKKKSTKEIPTKTPSQTVSPISTNTTEAPSEGKISNVVSPRSESVGNNFSKQPLGGDQSSDNHSWGKRFKRRRMKSDALDNSRALVVRKTNEGFTDAPDDSRALVVKKTNEGFTDAPDGSRALVVKKTNEGFTAVPVERAQNSIDGLACDTMRSSTTKKSCQSTVEESSKKIGDLAGLDDAGLHSVKVIDQFELGEKSVKRRRGRPPKSAMKNSILSLPEEPNKSIAADGLFKNDSLGTVEVKTSVDTNGSGKKVRNSNQIKQKHRQGVTSTLPRTPNEEVAEDPIKQHERHSQRRGRKRTINVNAVSQVHDSSNASERKQANSNSIRKDLEMVTKESSNMPDDQPLSKWFEGMHSQTVNDGSSKLATCILSSYFWDILQIFFSIGVPPPRNVEDRPEASSGQLAIIVRETPSVENKDGGVGKAQCLPFIKNTILWSTIESMEVFQKMPQKPHFRPLVHCKESSREGLAIGCMVTFSSVVERTSRLQFDDPRNQMDEILETLVELESHGFDVELVRYRVASLLAGKERQANLESQIEEIDREIGKHEVEKTKIDEEVDKIRRQIKGLEGKLSEAMSKKEKENVEIASLKSQLQGIREDMRSIQCDFEGLVRLL</sequence>
<organism evidence="1 2">
    <name type="scientific">Catharanthus roseus</name>
    <name type="common">Madagascar periwinkle</name>
    <name type="synonym">Vinca rosea</name>
    <dbReference type="NCBI Taxonomy" id="4058"/>
    <lineage>
        <taxon>Eukaryota</taxon>
        <taxon>Viridiplantae</taxon>
        <taxon>Streptophyta</taxon>
        <taxon>Embryophyta</taxon>
        <taxon>Tracheophyta</taxon>
        <taxon>Spermatophyta</taxon>
        <taxon>Magnoliopsida</taxon>
        <taxon>eudicotyledons</taxon>
        <taxon>Gunneridae</taxon>
        <taxon>Pentapetalae</taxon>
        <taxon>asterids</taxon>
        <taxon>lamiids</taxon>
        <taxon>Gentianales</taxon>
        <taxon>Apocynaceae</taxon>
        <taxon>Rauvolfioideae</taxon>
        <taxon>Vinceae</taxon>
        <taxon>Catharanthinae</taxon>
        <taxon>Catharanthus</taxon>
    </lineage>
</organism>
<reference evidence="2" key="1">
    <citation type="journal article" date="2023" name="Nat. Plants">
        <title>Single-cell RNA sequencing provides a high-resolution roadmap for understanding the multicellular compartmentation of specialized metabolism.</title>
        <authorList>
            <person name="Sun S."/>
            <person name="Shen X."/>
            <person name="Li Y."/>
            <person name="Li Y."/>
            <person name="Wang S."/>
            <person name="Li R."/>
            <person name="Zhang H."/>
            <person name="Shen G."/>
            <person name="Guo B."/>
            <person name="Wei J."/>
            <person name="Xu J."/>
            <person name="St-Pierre B."/>
            <person name="Chen S."/>
            <person name="Sun C."/>
        </authorList>
    </citation>
    <scope>NUCLEOTIDE SEQUENCE [LARGE SCALE GENOMIC DNA]</scope>
</reference>
<protein>
    <submittedName>
        <fullName evidence="1">Uncharacterized protein</fullName>
    </submittedName>
</protein>
<evidence type="ECO:0000313" key="2">
    <source>
        <dbReference type="Proteomes" id="UP001060085"/>
    </source>
</evidence>
<comment type="caution">
    <text evidence="1">The sequence shown here is derived from an EMBL/GenBank/DDBJ whole genome shotgun (WGS) entry which is preliminary data.</text>
</comment>
<keyword evidence="2" id="KW-1185">Reference proteome</keyword>
<dbReference type="Proteomes" id="UP001060085">
    <property type="component" value="Linkage Group LG02"/>
</dbReference>
<accession>A0ACC0BQK3</accession>
<dbReference type="EMBL" id="CM044702">
    <property type="protein sequence ID" value="KAI5674877.1"/>
    <property type="molecule type" value="Genomic_DNA"/>
</dbReference>
<proteinExistence type="predicted"/>
<evidence type="ECO:0000313" key="1">
    <source>
        <dbReference type="EMBL" id="KAI5674877.1"/>
    </source>
</evidence>